<reference evidence="1 2" key="1">
    <citation type="submission" date="2024-04" db="EMBL/GenBank/DDBJ databases">
        <authorList>
            <person name="Rising A."/>
            <person name="Reimegard J."/>
            <person name="Sonavane S."/>
            <person name="Akerstrom W."/>
            <person name="Nylinder S."/>
            <person name="Hedman E."/>
            <person name="Kallberg Y."/>
        </authorList>
    </citation>
    <scope>NUCLEOTIDE SEQUENCE [LARGE SCALE GENOMIC DNA]</scope>
</reference>
<evidence type="ECO:0000313" key="1">
    <source>
        <dbReference type="EMBL" id="CAL1287244.1"/>
    </source>
</evidence>
<protein>
    <submittedName>
        <fullName evidence="1">Uncharacterized protein</fullName>
    </submittedName>
</protein>
<comment type="caution">
    <text evidence="1">The sequence shown here is derived from an EMBL/GenBank/DDBJ whole genome shotgun (WGS) entry which is preliminary data.</text>
</comment>
<sequence>MAFCMSSFASTMHPNSYATGKFFPGQKQRSVRIQHSWSFAGSSISLAFADLSLTSAWKNRYVLSHSIPNIQQKQPITITASKARNALDIKVMLDFLNMRKNFLINLRLVIIYEFSMPQTLQLST</sequence>
<evidence type="ECO:0000313" key="2">
    <source>
        <dbReference type="Proteomes" id="UP001497382"/>
    </source>
</evidence>
<accession>A0AAV2AU04</accession>
<gene>
    <name evidence="1" type="ORF">LARSCL_LOCUS14715</name>
</gene>
<dbReference type="EMBL" id="CAXIEN010000215">
    <property type="protein sequence ID" value="CAL1287244.1"/>
    <property type="molecule type" value="Genomic_DNA"/>
</dbReference>
<keyword evidence="2" id="KW-1185">Reference proteome</keyword>
<dbReference type="Proteomes" id="UP001497382">
    <property type="component" value="Unassembled WGS sequence"/>
</dbReference>
<dbReference type="AlphaFoldDB" id="A0AAV2AU04"/>
<name>A0AAV2AU04_9ARAC</name>
<proteinExistence type="predicted"/>
<organism evidence="1 2">
    <name type="scientific">Larinioides sclopetarius</name>
    <dbReference type="NCBI Taxonomy" id="280406"/>
    <lineage>
        <taxon>Eukaryota</taxon>
        <taxon>Metazoa</taxon>
        <taxon>Ecdysozoa</taxon>
        <taxon>Arthropoda</taxon>
        <taxon>Chelicerata</taxon>
        <taxon>Arachnida</taxon>
        <taxon>Araneae</taxon>
        <taxon>Araneomorphae</taxon>
        <taxon>Entelegynae</taxon>
        <taxon>Araneoidea</taxon>
        <taxon>Araneidae</taxon>
        <taxon>Larinioides</taxon>
    </lineage>
</organism>